<dbReference type="OrthoDB" id="9797028at2"/>
<evidence type="ECO:0000256" key="1">
    <source>
        <dbReference type="ARBA" id="ARBA00004651"/>
    </source>
</evidence>
<evidence type="ECO:0000256" key="2">
    <source>
        <dbReference type="ARBA" id="ARBA00022475"/>
    </source>
</evidence>
<keyword evidence="3 6" id="KW-0812">Transmembrane</keyword>
<protein>
    <submittedName>
        <fullName evidence="7">YihY/virulence factor BrkB family protein</fullName>
    </submittedName>
</protein>
<dbReference type="EMBL" id="SBII01000015">
    <property type="protein sequence ID" value="RWW91996.1"/>
    <property type="molecule type" value="Genomic_DNA"/>
</dbReference>
<dbReference type="PANTHER" id="PTHR30213">
    <property type="entry name" value="INNER MEMBRANE PROTEIN YHJD"/>
    <property type="match status" value="1"/>
</dbReference>
<comment type="subcellular location">
    <subcellularLocation>
        <location evidence="1">Cell membrane</location>
        <topology evidence="1">Multi-pass membrane protein</topology>
    </subcellularLocation>
</comment>
<evidence type="ECO:0000313" key="8">
    <source>
        <dbReference type="Proteomes" id="UP000287527"/>
    </source>
</evidence>
<evidence type="ECO:0000256" key="6">
    <source>
        <dbReference type="SAM" id="Phobius"/>
    </source>
</evidence>
<keyword evidence="4 6" id="KW-1133">Transmembrane helix</keyword>
<evidence type="ECO:0000256" key="4">
    <source>
        <dbReference type="ARBA" id="ARBA00022989"/>
    </source>
</evidence>
<keyword evidence="8" id="KW-1185">Reference proteome</keyword>
<proteinExistence type="predicted"/>
<keyword evidence="5 6" id="KW-0472">Membrane</keyword>
<dbReference type="PANTHER" id="PTHR30213:SF1">
    <property type="entry name" value="INNER MEMBRANE PROTEIN YHJD"/>
    <property type="match status" value="1"/>
</dbReference>
<feature type="transmembrane region" description="Helical" evidence="6">
    <location>
        <begin position="222"/>
        <end position="244"/>
    </location>
</feature>
<reference evidence="7 8" key="1">
    <citation type="submission" date="2019-01" db="EMBL/GenBank/DDBJ databases">
        <title>Flavobacterium sp. nov.,isolated from freshwater.</title>
        <authorList>
            <person name="Zhang R."/>
            <person name="Du Z.-J."/>
        </authorList>
    </citation>
    <scope>NUCLEOTIDE SEQUENCE [LARGE SCALE GENOMIC DNA]</scope>
    <source>
        <strain evidence="7 8">1E403</strain>
    </source>
</reference>
<dbReference type="Proteomes" id="UP000287527">
    <property type="component" value="Unassembled WGS sequence"/>
</dbReference>
<dbReference type="AlphaFoldDB" id="A0A444GLW4"/>
<dbReference type="InterPro" id="IPR017039">
    <property type="entry name" value="Virul_fac_BrkB"/>
</dbReference>
<dbReference type="RefSeq" id="WP_128391263.1">
    <property type="nucleotide sequence ID" value="NZ_SBII01000015.1"/>
</dbReference>
<name>A0A444GLW4_9FLAO</name>
<evidence type="ECO:0000256" key="3">
    <source>
        <dbReference type="ARBA" id="ARBA00022692"/>
    </source>
</evidence>
<dbReference type="GO" id="GO:0005886">
    <property type="term" value="C:plasma membrane"/>
    <property type="evidence" value="ECO:0007669"/>
    <property type="project" value="UniProtKB-SubCell"/>
</dbReference>
<comment type="caution">
    <text evidence="7">The sequence shown here is derived from an EMBL/GenBank/DDBJ whole genome shotgun (WGS) entry which is preliminary data.</text>
</comment>
<feature type="transmembrane region" description="Helical" evidence="6">
    <location>
        <begin position="145"/>
        <end position="171"/>
    </location>
</feature>
<dbReference type="NCBIfam" id="TIGR00765">
    <property type="entry name" value="yihY_not_rbn"/>
    <property type="match status" value="1"/>
</dbReference>
<dbReference type="PIRSF" id="PIRSF035875">
    <property type="entry name" value="RNase_BN"/>
    <property type="match status" value="1"/>
</dbReference>
<organism evidence="7 8">
    <name type="scientific">Flavobacterium cerinum</name>
    <dbReference type="NCBI Taxonomy" id="2502784"/>
    <lineage>
        <taxon>Bacteria</taxon>
        <taxon>Pseudomonadati</taxon>
        <taxon>Bacteroidota</taxon>
        <taxon>Flavobacteriia</taxon>
        <taxon>Flavobacteriales</taxon>
        <taxon>Flavobacteriaceae</taxon>
        <taxon>Flavobacterium</taxon>
    </lineage>
</organism>
<feature type="transmembrane region" description="Helical" evidence="6">
    <location>
        <begin position="250"/>
        <end position="273"/>
    </location>
</feature>
<dbReference type="Pfam" id="PF03631">
    <property type="entry name" value="Virul_fac_BrkB"/>
    <property type="match status" value="1"/>
</dbReference>
<accession>A0A444GLW4</accession>
<sequence>MKKYFSKASLKKGWGILKDTFNGFMADKGLKLSASLSYYTIFSLAPLLLLIISLAGAFFGKEASEGRIFEEINELIGSQAAMQVQQIISNLELSGKTTLSVIIGSVTLVIGATSIFGEIQDSINLIWKVKAKPQKGWLKLVKDRLLSGSIIIGLGFLLIVTLIVNGVLVALNDILKSYFPDFTIILFNGINVAVSFLVITVLFGVIFKVLPDAKIAWKDVRAGAFFTACLFMLGRYVIGLYIVTTGAGSPYGAAGSIIIILLWVYYTAAILYFGAEFTRAYANANNAKIIPAEYAVFIEVKETEKNVNAIPPTDEKK</sequence>
<keyword evidence="2" id="KW-1003">Cell membrane</keyword>
<evidence type="ECO:0000313" key="7">
    <source>
        <dbReference type="EMBL" id="RWW91996.1"/>
    </source>
</evidence>
<feature type="transmembrane region" description="Helical" evidence="6">
    <location>
        <begin position="36"/>
        <end position="59"/>
    </location>
</feature>
<feature type="transmembrane region" description="Helical" evidence="6">
    <location>
        <begin position="183"/>
        <end position="210"/>
    </location>
</feature>
<gene>
    <name evidence="7" type="ORF">EPI11_17370</name>
</gene>
<evidence type="ECO:0000256" key="5">
    <source>
        <dbReference type="ARBA" id="ARBA00023136"/>
    </source>
</evidence>